<dbReference type="Gene3D" id="3.40.50.300">
    <property type="entry name" value="P-loop containing nucleotide triphosphate hydrolases"/>
    <property type="match status" value="1"/>
</dbReference>
<dbReference type="InterPro" id="IPR027417">
    <property type="entry name" value="P-loop_NTPase"/>
</dbReference>
<name>A0A9X2VMW2_9PSEU</name>
<evidence type="ECO:0000313" key="2">
    <source>
        <dbReference type="Proteomes" id="UP001141259"/>
    </source>
</evidence>
<dbReference type="RefSeq" id="WP_259625081.1">
    <property type="nucleotide sequence ID" value="NZ_JANYMP010000010.1"/>
</dbReference>
<evidence type="ECO:0000313" key="1">
    <source>
        <dbReference type="EMBL" id="MCS7479586.1"/>
    </source>
</evidence>
<proteinExistence type="predicted"/>
<dbReference type="SUPFAM" id="SSF52540">
    <property type="entry name" value="P-loop containing nucleoside triphosphate hydrolases"/>
    <property type="match status" value="1"/>
</dbReference>
<dbReference type="Pfam" id="PF13671">
    <property type="entry name" value="AAA_33"/>
    <property type="match status" value="1"/>
</dbReference>
<keyword evidence="2" id="KW-1185">Reference proteome</keyword>
<dbReference type="PANTHER" id="PTHR37807:SF3">
    <property type="entry name" value="OS07G0160300 PROTEIN"/>
    <property type="match status" value="1"/>
</dbReference>
<dbReference type="Proteomes" id="UP001141259">
    <property type="component" value="Unassembled WGS sequence"/>
</dbReference>
<dbReference type="AlphaFoldDB" id="A0A9X2VMW2"/>
<protein>
    <submittedName>
        <fullName evidence="1">AAA family ATPase</fullName>
    </submittedName>
</protein>
<accession>A0A9X2VMW2</accession>
<reference evidence="1" key="1">
    <citation type="submission" date="2022-08" db="EMBL/GenBank/DDBJ databases">
        <authorList>
            <person name="Tistechok S."/>
            <person name="Samborskyy M."/>
            <person name="Roman I."/>
        </authorList>
    </citation>
    <scope>NUCLEOTIDE SEQUENCE</scope>
    <source>
        <strain evidence="1">DSM 103496</strain>
    </source>
</reference>
<dbReference type="PANTHER" id="PTHR37807">
    <property type="entry name" value="OS07G0160300 PROTEIN"/>
    <property type="match status" value="1"/>
</dbReference>
<gene>
    <name evidence="1" type="ORF">NZH93_22220</name>
</gene>
<comment type="caution">
    <text evidence="1">The sequence shown here is derived from an EMBL/GenBank/DDBJ whole genome shotgun (WGS) entry which is preliminary data.</text>
</comment>
<organism evidence="1 2">
    <name type="scientific">Umezawaea endophytica</name>
    <dbReference type="NCBI Taxonomy" id="1654476"/>
    <lineage>
        <taxon>Bacteria</taxon>
        <taxon>Bacillati</taxon>
        <taxon>Actinomycetota</taxon>
        <taxon>Actinomycetes</taxon>
        <taxon>Pseudonocardiales</taxon>
        <taxon>Pseudonocardiaceae</taxon>
        <taxon>Umezawaea</taxon>
    </lineage>
</organism>
<dbReference type="EMBL" id="JANYMP010000010">
    <property type="protein sequence ID" value="MCS7479586.1"/>
    <property type="molecule type" value="Genomic_DNA"/>
</dbReference>
<sequence>MTDALSETARAALDTEPLTARTLAAAVPLDLDPDVGDTPLDRTALLEAARLEALRHGRGLVLPEHLLLACVRLTGGDLAAARERLQTLTARRALADYEALRPVDPADRPTAVLVAGLPGCGKSTLAESLARRLRAPVFSMDWQLGALVPFGLLRPDNTTAVAEVQMTAAAAGQLRLGLSVVLDATGHRRETRDRWRALTENLGGVFVGVECVCTDDALLRRRVDDRARGIPGWPATVTWEHVGRMRRLWEPWTEPHLLVDSATDSPEIAVRRVLDAIPAP</sequence>